<keyword evidence="5 9" id="KW-0375">Hydrogen ion transport</keyword>
<dbReference type="PANTHER" id="PTHR11629">
    <property type="entry name" value="VACUOLAR PROTON ATPASES"/>
    <property type="match status" value="1"/>
</dbReference>
<feature type="transmembrane region" description="Helical" evidence="9">
    <location>
        <begin position="548"/>
        <end position="566"/>
    </location>
</feature>
<reference evidence="12" key="1">
    <citation type="submission" date="2020-09" db="EMBL/GenBank/DDBJ databases">
        <title>Genome-Enabled Discovery of Anthraquinone Biosynthesis in Senna tora.</title>
        <authorList>
            <person name="Kang S.-H."/>
            <person name="Pandey R.P."/>
            <person name="Lee C.-M."/>
            <person name="Sim J.-S."/>
            <person name="Jeong J.-T."/>
            <person name="Choi B.-S."/>
            <person name="Jung M."/>
            <person name="Ginzburg D."/>
            <person name="Zhao K."/>
            <person name="Won S.Y."/>
            <person name="Oh T.-J."/>
            <person name="Yu Y."/>
            <person name="Kim N.-H."/>
            <person name="Lee O.R."/>
            <person name="Lee T.-H."/>
            <person name="Bashyal P."/>
            <person name="Kim T.-S."/>
            <person name="Lee W.-H."/>
            <person name="Kawkins C."/>
            <person name="Kim C.-K."/>
            <person name="Kim J.S."/>
            <person name="Ahn B.O."/>
            <person name="Rhee S.Y."/>
            <person name="Sohng J.K."/>
        </authorList>
    </citation>
    <scope>NUCLEOTIDE SEQUENCE</scope>
    <source>
        <tissue evidence="12">Leaf</tissue>
    </source>
</reference>
<keyword evidence="4 9" id="KW-0812">Transmembrane</keyword>
<dbReference type="Pfam" id="PF01496">
    <property type="entry name" value="V_ATPase_I"/>
    <property type="match status" value="1"/>
</dbReference>
<evidence type="ECO:0000256" key="8">
    <source>
        <dbReference type="ARBA" id="ARBA00023136"/>
    </source>
</evidence>
<feature type="region of interest" description="Disordered" evidence="11">
    <location>
        <begin position="672"/>
        <end position="692"/>
    </location>
</feature>
<comment type="similarity">
    <text evidence="2 9">Belongs to the V-ATPase 116 kDa subunit family.</text>
</comment>
<protein>
    <recommendedName>
        <fullName evidence="9">V-type proton ATPase subunit a</fullName>
    </recommendedName>
</protein>
<dbReference type="InterPro" id="IPR002490">
    <property type="entry name" value="V-ATPase_116kDa_su"/>
</dbReference>
<evidence type="ECO:0000256" key="1">
    <source>
        <dbReference type="ARBA" id="ARBA00004141"/>
    </source>
</evidence>
<dbReference type="AlphaFoldDB" id="A0A834SVM7"/>
<evidence type="ECO:0000256" key="2">
    <source>
        <dbReference type="ARBA" id="ARBA00009904"/>
    </source>
</evidence>
<dbReference type="PIRSF" id="PIRSF001293">
    <property type="entry name" value="ATP6V0A1"/>
    <property type="match status" value="1"/>
</dbReference>
<dbReference type="GO" id="GO:0051117">
    <property type="term" value="F:ATPase binding"/>
    <property type="evidence" value="ECO:0007669"/>
    <property type="project" value="TreeGrafter"/>
</dbReference>
<feature type="transmembrane region" description="Helical" evidence="9">
    <location>
        <begin position="423"/>
        <end position="447"/>
    </location>
</feature>
<evidence type="ECO:0000256" key="3">
    <source>
        <dbReference type="ARBA" id="ARBA00022448"/>
    </source>
</evidence>
<feature type="region of interest" description="Disordered" evidence="11">
    <location>
        <begin position="156"/>
        <end position="182"/>
    </location>
</feature>
<dbReference type="GO" id="GO:0000220">
    <property type="term" value="C:vacuolar proton-transporting V-type ATPase, V0 domain"/>
    <property type="evidence" value="ECO:0007669"/>
    <property type="project" value="InterPro"/>
</dbReference>
<dbReference type="GO" id="GO:0046961">
    <property type="term" value="F:proton-transporting ATPase activity, rotational mechanism"/>
    <property type="evidence" value="ECO:0007669"/>
    <property type="project" value="InterPro"/>
</dbReference>
<evidence type="ECO:0000256" key="4">
    <source>
        <dbReference type="ARBA" id="ARBA00022692"/>
    </source>
</evidence>
<feature type="coiled-coil region" evidence="10">
    <location>
        <begin position="94"/>
        <end position="128"/>
    </location>
</feature>
<evidence type="ECO:0000256" key="9">
    <source>
        <dbReference type="RuleBase" id="RU361189"/>
    </source>
</evidence>
<name>A0A834SVM7_9FABA</name>
<organism evidence="12 13">
    <name type="scientific">Senna tora</name>
    <dbReference type="NCBI Taxonomy" id="362788"/>
    <lineage>
        <taxon>Eukaryota</taxon>
        <taxon>Viridiplantae</taxon>
        <taxon>Streptophyta</taxon>
        <taxon>Embryophyta</taxon>
        <taxon>Tracheophyta</taxon>
        <taxon>Spermatophyta</taxon>
        <taxon>Magnoliopsida</taxon>
        <taxon>eudicotyledons</taxon>
        <taxon>Gunneridae</taxon>
        <taxon>Pentapetalae</taxon>
        <taxon>rosids</taxon>
        <taxon>fabids</taxon>
        <taxon>Fabales</taxon>
        <taxon>Fabaceae</taxon>
        <taxon>Caesalpinioideae</taxon>
        <taxon>Cassia clade</taxon>
        <taxon>Senna</taxon>
    </lineage>
</organism>
<dbReference type="Proteomes" id="UP000634136">
    <property type="component" value="Unassembled WGS sequence"/>
</dbReference>
<evidence type="ECO:0000256" key="6">
    <source>
        <dbReference type="ARBA" id="ARBA00022989"/>
    </source>
</evidence>
<keyword evidence="7 9" id="KW-0406">Ion transport</keyword>
<feature type="transmembrane region" description="Helical" evidence="9">
    <location>
        <begin position="578"/>
        <end position="601"/>
    </location>
</feature>
<comment type="function">
    <text evidence="9">Essential component of the vacuolar proton pump (V-ATPase), a multimeric enzyme that catalyzes the translocation of protons across the membranes. Required for assembly and activity of the V-ATPase.</text>
</comment>
<keyword evidence="6 9" id="KW-1133">Transmembrane helix</keyword>
<evidence type="ECO:0000313" key="12">
    <source>
        <dbReference type="EMBL" id="KAF7810849.1"/>
    </source>
</evidence>
<dbReference type="InterPro" id="IPR026028">
    <property type="entry name" value="V-type_ATPase_116kDa_su_euka"/>
</dbReference>
<comment type="caution">
    <text evidence="12">The sequence shown here is derived from an EMBL/GenBank/DDBJ whole genome shotgun (WGS) entry which is preliminary data.</text>
</comment>
<comment type="subcellular location">
    <subcellularLocation>
        <location evidence="1">Membrane</location>
        <topology evidence="1">Multi-pass membrane protein</topology>
    </subcellularLocation>
</comment>
<evidence type="ECO:0000313" key="13">
    <source>
        <dbReference type="Proteomes" id="UP000634136"/>
    </source>
</evidence>
<dbReference type="GO" id="GO:0007035">
    <property type="term" value="P:vacuolar acidification"/>
    <property type="evidence" value="ECO:0007669"/>
    <property type="project" value="TreeGrafter"/>
</dbReference>
<feature type="transmembrane region" description="Helical" evidence="9">
    <location>
        <begin position="637"/>
        <end position="655"/>
    </location>
</feature>
<gene>
    <name evidence="12" type="ORF">G2W53_031825</name>
</gene>
<evidence type="ECO:0000256" key="11">
    <source>
        <dbReference type="SAM" id="MobiDB-lite"/>
    </source>
</evidence>
<evidence type="ECO:0000256" key="5">
    <source>
        <dbReference type="ARBA" id="ARBA00022781"/>
    </source>
</evidence>
<keyword evidence="13" id="KW-1185">Reference proteome</keyword>
<accession>A0A834SVM7</accession>
<keyword evidence="8 9" id="KW-0472">Membrane</keyword>
<keyword evidence="10" id="KW-0175">Coiled coil</keyword>
<proteinExistence type="inferred from homology"/>
<sequence length="819" mass="93018">MGDARRGGCCPPMDLFRSEAMQLVQLIIPMESAHLTVSYLGELGLLQFKDLNSEKSPFQRTYAGQLKRCGEMARKLRFFKEQMLKAGVLPPDSATQVDTNIDDLEVKLAEHESELTEMNANGEKLQRSHNELVEYKLVLQKAGEFFQSAQSRAIEQQREYESQQQSGESMETPLLQDQELSTDSSKQVKLGFLAGLVPREKSMAFERILFRATRGNVFLRQSTVENPVTDPVSGEKIEKNVFLVFYAGERAKAKILKICEAFGANRYPFTEELGKQAQMIAEVSGRLSELKTTIDAGLLHRGNLLQTIGAQFNQWNLLVRKEKSIYHTLNMLSLDVTKKCLVAEGWSPVFATKQIQDALERAAFDSNSQVGAIFQVLHTRESPPTYFQTNKFTSSFQGIVDAYGVAKYQEANPAVYTIVTFPFLFAVMFGDWGHGICLLLATLYFILREKKLSSQKLGDIMEMTFGGRYVILMMSIFSIFTGLIYNEFFSVPFELFGPSAYACRDLSCRDATTEGLIKVRRTYPFGVDPVWHGSRSELPFLNSLKMKMSILLGVAQMNLGIVISFFNAKFFRNNLNVWFQFIPEIIFLNGLFGYLSLLIIVKWSTGSQADLYHIMIYMFLSPTDDLGENQLFPGQKTLQLVLLLLALVSVPWMLIPKPFLLKKQHEDRHRGESYAPLQSTEESLQVDSNHDSHGHEEFEFSEIFVHQLIHTIEFVLGAVSNTASYLRLWALSLAHSELSTVFYDKVLLLAWGYNNVIILVVGIIVFVFATVGVLLVMETLSAFLHALRLHWVEFQNKFYEGDGYKFYPYSFALLEDEDE</sequence>
<feature type="transmembrane region" description="Helical" evidence="9">
    <location>
        <begin position="756"/>
        <end position="777"/>
    </location>
</feature>
<evidence type="ECO:0000256" key="7">
    <source>
        <dbReference type="ARBA" id="ARBA00023065"/>
    </source>
</evidence>
<dbReference type="OrthoDB" id="10264220at2759"/>
<feature type="transmembrane region" description="Helical" evidence="9">
    <location>
        <begin position="468"/>
        <end position="485"/>
    </location>
</feature>
<dbReference type="PANTHER" id="PTHR11629:SF112">
    <property type="entry name" value="V-TYPE PROTON ATPASE SUBUNIT A3"/>
    <property type="match status" value="1"/>
</dbReference>
<feature type="compositionally biased region" description="Polar residues" evidence="11">
    <location>
        <begin position="676"/>
        <end position="687"/>
    </location>
</feature>
<feature type="compositionally biased region" description="Low complexity" evidence="11">
    <location>
        <begin position="162"/>
        <end position="171"/>
    </location>
</feature>
<dbReference type="EMBL" id="JAAIUW010000010">
    <property type="protein sequence ID" value="KAF7810849.1"/>
    <property type="molecule type" value="Genomic_DNA"/>
</dbReference>
<keyword evidence="3 9" id="KW-0813">Transport</keyword>
<evidence type="ECO:0000256" key="10">
    <source>
        <dbReference type="SAM" id="Coils"/>
    </source>
</evidence>